<dbReference type="GO" id="GO:0005634">
    <property type="term" value="C:nucleus"/>
    <property type="evidence" value="ECO:0007669"/>
    <property type="project" value="UniProtKB-SubCell"/>
</dbReference>
<dbReference type="InterPro" id="IPR023779">
    <property type="entry name" value="Chromodomain_CS"/>
</dbReference>
<dbReference type="Proteomes" id="UP000237271">
    <property type="component" value="Unassembled WGS sequence"/>
</dbReference>
<protein>
    <submittedName>
        <fullName evidence="4">Reverse transcriptase-RNase H-integrase</fullName>
    </submittedName>
</protein>
<dbReference type="InterPro" id="IPR023780">
    <property type="entry name" value="Chromo_domain"/>
</dbReference>
<reference evidence="4 5" key="1">
    <citation type="journal article" date="2017" name="Genome Biol. Evol.">
        <title>Phytophthora megakarya and P. palmivora, closely related causal agents of cacao black pod rot, underwent increases in genome sizes and gene numbers by different mechanisms.</title>
        <authorList>
            <person name="Ali S.S."/>
            <person name="Shao J."/>
            <person name="Lary D.J."/>
            <person name="Kronmiller B."/>
            <person name="Shen D."/>
            <person name="Strem M.D."/>
            <person name="Amoako-Attah I."/>
            <person name="Akrofi A.Y."/>
            <person name="Begoude B.A."/>
            <person name="Ten Hoopen G.M."/>
            <person name="Coulibaly K."/>
            <person name="Kebe B.I."/>
            <person name="Melnick R.L."/>
            <person name="Guiltinan M.J."/>
            <person name="Tyler B.M."/>
            <person name="Meinhardt L.W."/>
            <person name="Bailey B.A."/>
        </authorList>
    </citation>
    <scope>NUCLEOTIDE SEQUENCE [LARGE SCALE GENOMIC DNA]</scope>
    <source>
        <strain evidence="5">sbr112.9</strain>
    </source>
</reference>
<dbReference type="AlphaFoldDB" id="A0A2P4X5R4"/>
<dbReference type="EMBL" id="NCKW01016637">
    <property type="protein sequence ID" value="POM60893.1"/>
    <property type="molecule type" value="Genomic_DNA"/>
</dbReference>
<sequence length="258" mass="30067">MISHGRGSALLWKTTFVHTRHARETSRAIANKVHFSRYQFRMLLDTGRPPLTRLWVTQSQNEFIADRQEAIRCAKEQLAKAQLRQKRFYDRHRVETSFDVSDFVYVRANLLNKTISTPDYDISQDPNKNKLLPRWIEPFPIAKRIGSNAYKLVLPAVLRSHDVFNVDQLKLSVGCPPEFVGRPIRRAAPVIYDDEGHRIYVVAALLQKRRYRGRVQYLVKWADLPDSENSWENIGNISHVAHWSSLLEDFQQRQTTTA</sequence>
<dbReference type="SUPFAM" id="SSF54160">
    <property type="entry name" value="Chromo domain-like"/>
    <property type="match status" value="1"/>
</dbReference>
<keyword evidence="2" id="KW-0539">Nucleus</keyword>
<dbReference type="InterPro" id="IPR016197">
    <property type="entry name" value="Chromo-like_dom_sf"/>
</dbReference>
<keyword evidence="4" id="KW-0548">Nucleotidyltransferase</keyword>
<accession>A0A2P4X5R4</accession>
<dbReference type="InterPro" id="IPR000953">
    <property type="entry name" value="Chromo/chromo_shadow_dom"/>
</dbReference>
<proteinExistence type="predicted"/>
<keyword evidence="4" id="KW-0695">RNA-directed DNA polymerase</keyword>
<dbReference type="Pfam" id="PF00385">
    <property type="entry name" value="Chromo"/>
    <property type="match status" value="1"/>
</dbReference>
<keyword evidence="4" id="KW-0808">Transferase</keyword>
<organism evidence="4 5">
    <name type="scientific">Phytophthora palmivora</name>
    <dbReference type="NCBI Taxonomy" id="4796"/>
    <lineage>
        <taxon>Eukaryota</taxon>
        <taxon>Sar</taxon>
        <taxon>Stramenopiles</taxon>
        <taxon>Oomycota</taxon>
        <taxon>Peronosporomycetes</taxon>
        <taxon>Peronosporales</taxon>
        <taxon>Peronosporaceae</taxon>
        <taxon>Phytophthora</taxon>
    </lineage>
</organism>
<dbReference type="GO" id="GO:0003964">
    <property type="term" value="F:RNA-directed DNA polymerase activity"/>
    <property type="evidence" value="ECO:0007669"/>
    <property type="project" value="UniProtKB-KW"/>
</dbReference>
<evidence type="ECO:0000313" key="5">
    <source>
        <dbReference type="Proteomes" id="UP000237271"/>
    </source>
</evidence>
<evidence type="ECO:0000313" key="4">
    <source>
        <dbReference type="EMBL" id="POM60893.1"/>
    </source>
</evidence>
<dbReference type="PROSITE" id="PS00598">
    <property type="entry name" value="CHROMO_1"/>
    <property type="match status" value="1"/>
</dbReference>
<gene>
    <name evidence="4" type="ORF">PHPALM_30191</name>
</gene>
<evidence type="ECO:0000256" key="2">
    <source>
        <dbReference type="ARBA" id="ARBA00023242"/>
    </source>
</evidence>
<dbReference type="SMART" id="SM00298">
    <property type="entry name" value="CHROMO"/>
    <property type="match status" value="1"/>
</dbReference>
<comment type="caution">
    <text evidence="4">The sequence shown here is derived from an EMBL/GenBank/DDBJ whole genome shotgun (WGS) entry which is preliminary data.</text>
</comment>
<comment type="subcellular location">
    <subcellularLocation>
        <location evidence="1">Nucleus</location>
    </subcellularLocation>
</comment>
<dbReference type="PROSITE" id="PS50013">
    <property type="entry name" value="CHROMO_2"/>
    <property type="match status" value="1"/>
</dbReference>
<feature type="domain" description="Chromo" evidence="3">
    <location>
        <begin position="200"/>
        <end position="258"/>
    </location>
</feature>
<keyword evidence="5" id="KW-1185">Reference proteome</keyword>
<dbReference type="Pfam" id="PF24626">
    <property type="entry name" value="SH3_Tf2-1"/>
    <property type="match status" value="1"/>
</dbReference>
<evidence type="ECO:0000256" key="1">
    <source>
        <dbReference type="ARBA" id="ARBA00004123"/>
    </source>
</evidence>
<name>A0A2P4X5R4_9STRA</name>
<dbReference type="InterPro" id="IPR056924">
    <property type="entry name" value="SH3_Tf2-1"/>
</dbReference>
<dbReference type="Gene3D" id="2.40.50.40">
    <property type="match status" value="1"/>
</dbReference>
<dbReference type="OrthoDB" id="167591at2759"/>
<evidence type="ECO:0000259" key="3">
    <source>
        <dbReference type="PROSITE" id="PS50013"/>
    </source>
</evidence>